<evidence type="ECO:0000256" key="6">
    <source>
        <dbReference type="ARBA" id="ARBA00022989"/>
    </source>
</evidence>
<evidence type="ECO:0000256" key="3">
    <source>
        <dbReference type="ARBA" id="ARBA00022723"/>
    </source>
</evidence>
<feature type="domain" description="C3H1-type" evidence="12">
    <location>
        <begin position="347"/>
        <end position="375"/>
    </location>
</feature>
<gene>
    <name evidence="14" type="ORF">FDENT_9361</name>
</gene>
<dbReference type="InterPro" id="IPR020846">
    <property type="entry name" value="MFS_dom"/>
</dbReference>
<evidence type="ECO:0000256" key="1">
    <source>
        <dbReference type="ARBA" id="ARBA00004141"/>
    </source>
</evidence>
<feature type="non-terminal residue" evidence="14">
    <location>
        <position position="1"/>
    </location>
</feature>
<evidence type="ECO:0000259" key="12">
    <source>
        <dbReference type="PROSITE" id="PS50103"/>
    </source>
</evidence>
<keyword evidence="3 9" id="KW-0479">Metal-binding</keyword>
<feature type="transmembrane region" description="Helical" evidence="11">
    <location>
        <begin position="279"/>
        <end position="303"/>
    </location>
</feature>
<keyword evidence="5 9" id="KW-0862">Zinc</keyword>
<keyword evidence="15" id="KW-1185">Reference proteome</keyword>
<evidence type="ECO:0000259" key="13">
    <source>
        <dbReference type="PROSITE" id="PS50850"/>
    </source>
</evidence>
<dbReference type="Gene3D" id="4.10.1000.10">
    <property type="entry name" value="Zinc finger, CCCH-type"/>
    <property type="match status" value="1"/>
</dbReference>
<comment type="caution">
    <text evidence="14">The sequence shown here is derived from an EMBL/GenBank/DDBJ whole genome shotgun (WGS) entry which is preliminary data.</text>
</comment>
<dbReference type="EMBL" id="JAAOAK010000288">
    <property type="protein sequence ID" value="KAF5676848.1"/>
    <property type="molecule type" value="Genomic_DNA"/>
</dbReference>
<dbReference type="Proteomes" id="UP000562682">
    <property type="component" value="Unassembled WGS sequence"/>
</dbReference>
<feature type="transmembrane region" description="Helical" evidence="11">
    <location>
        <begin position="169"/>
        <end position="189"/>
    </location>
</feature>
<keyword evidence="6 11" id="KW-1133">Transmembrane helix</keyword>
<evidence type="ECO:0000256" key="9">
    <source>
        <dbReference type="PROSITE-ProRule" id="PRU00723"/>
    </source>
</evidence>
<dbReference type="GO" id="GO:0022857">
    <property type="term" value="F:transmembrane transporter activity"/>
    <property type="evidence" value="ECO:0007669"/>
    <property type="project" value="InterPro"/>
</dbReference>
<feature type="transmembrane region" description="Helical" evidence="11">
    <location>
        <begin position="45"/>
        <end position="68"/>
    </location>
</feature>
<keyword evidence="7 11" id="KW-0472">Membrane</keyword>
<evidence type="ECO:0000313" key="15">
    <source>
        <dbReference type="Proteomes" id="UP000562682"/>
    </source>
</evidence>
<dbReference type="PANTHER" id="PTHR23502">
    <property type="entry name" value="MAJOR FACILITATOR SUPERFAMILY"/>
    <property type="match status" value="1"/>
</dbReference>
<dbReference type="InterPro" id="IPR000571">
    <property type="entry name" value="Znf_CCCH"/>
</dbReference>
<dbReference type="GO" id="GO:0008270">
    <property type="term" value="F:zinc ion binding"/>
    <property type="evidence" value="ECO:0007669"/>
    <property type="project" value="UniProtKB-KW"/>
</dbReference>
<evidence type="ECO:0000256" key="10">
    <source>
        <dbReference type="SAM" id="MobiDB-lite"/>
    </source>
</evidence>
<protein>
    <submittedName>
        <fullName evidence="14">Putative mfs-multidrug-resistance transporter</fullName>
    </submittedName>
</protein>
<dbReference type="InterPro" id="IPR036855">
    <property type="entry name" value="Znf_CCCH_sf"/>
</dbReference>
<feature type="transmembrane region" description="Helical" evidence="11">
    <location>
        <begin position="315"/>
        <end position="334"/>
    </location>
</feature>
<dbReference type="SUPFAM" id="SSF90229">
    <property type="entry name" value="CCCH zinc finger"/>
    <property type="match status" value="1"/>
</dbReference>
<organism evidence="14 15">
    <name type="scientific">Fusarium denticulatum</name>
    <dbReference type="NCBI Taxonomy" id="48507"/>
    <lineage>
        <taxon>Eukaryota</taxon>
        <taxon>Fungi</taxon>
        <taxon>Dikarya</taxon>
        <taxon>Ascomycota</taxon>
        <taxon>Pezizomycotina</taxon>
        <taxon>Sordariomycetes</taxon>
        <taxon>Hypocreomycetidae</taxon>
        <taxon>Hypocreales</taxon>
        <taxon>Nectriaceae</taxon>
        <taxon>Fusarium</taxon>
        <taxon>Fusarium fujikuroi species complex</taxon>
    </lineage>
</organism>
<evidence type="ECO:0000256" key="7">
    <source>
        <dbReference type="ARBA" id="ARBA00023136"/>
    </source>
</evidence>
<evidence type="ECO:0000256" key="2">
    <source>
        <dbReference type="ARBA" id="ARBA00022692"/>
    </source>
</evidence>
<dbReference type="InterPro" id="IPR011701">
    <property type="entry name" value="MFS"/>
</dbReference>
<feature type="compositionally biased region" description="Polar residues" evidence="10">
    <location>
        <begin position="1"/>
        <end position="23"/>
    </location>
</feature>
<evidence type="ECO:0000256" key="4">
    <source>
        <dbReference type="ARBA" id="ARBA00022771"/>
    </source>
</evidence>
<feature type="region of interest" description="Disordered" evidence="10">
    <location>
        <begin position="1"/>
        <end position="34"/>
    </location>
</feature>
<proteinExistence type="predicted"/>
<dbReference type="Pfam" id="PF00642">
    <property type="entry name" value="zf-CCCH"/>
    <property type="match status" value="1"/>
</dbReference>
<feature type="domain" description="Major facilitator superfamily (MFS) profile" evidence="13">
    <location>
        <begin position="1"/>
        <end position="431"/>
    </location>
</feature>
<accession>A0A8H5X0D6</accession>
<comment type="subcellular location">
    <subcellularLocation>
        <location evidence="1">Membrane</location>
        <topology evidence="1">Multi-pass membrane protein</topology>
    </subcellularLocation>
</comment>
<dbReference type="Gene3D" id="1.20.1250.20">
    <property type="entry name" value="MFS general substrate transporter like domains"/>
    <property type="match status" value="1"/>
</dbReference>
<dbReference type="SUPFAM" id="SSF103473">
    <property type="entry name" value="MFS general substrate transporter"/>
    <property type="match status" value="1"/>
</dbReference>
<dbReference type="InterPro" id="IPR036259">
    <property type="entry name" value="MFS_trans_sf"/>
</dbReference>
<dbReference type="PANTHER" id="PTHR23502:SF47">
    <property type="entry name" value="MAJOR FACILITATOR SUPERFAMILY (MFS) PROFILE DOMAIN-CONTAINING PROTEIN-RELATED"/>
    <property type="match status" value="1"/>
</dbReference>
<feature type="transmembrane region" description="Helical" evidence="11">
    <location>
        <begin position="240"/>
        <end position="259"/>
    </location>
</feature>
<sequence>MHNQTTNDIGNSISLDDSQNPSSIPGGLKEEDRPVNWSSSKKWSIVRVTALLGITLYVIGFALGPMAWGPASELYGKRRPLFLGYAIFCICQLPCALAQNMTLLLTFRFLSGLAGSSSLAILGGMYVDFLARPAERGISTAVFSVATFYGPTVGPIIGNLVKLKLGWRWTAWLTLIGGVVFGSVAFVLTPETSEVVILRQRSKGNTSVSPSRIYRPERGISIFVQSYLTKPVRMFVREPILIFFTIYMSLAYGITYLTFTMYPLAFVTVRGWSRVDGSLPFIGMTIGVVLACIGIALHSIYYIQQSRVHVLERRLPPMIAGSILLFAGIFWFGWTSSSNAPRGFGSRNATRPCFNFKQGKTCKFGSRCKFLHDPPTPLRTPQLDFPDRPSAAPDGKLRQWKRFLNLGDPGWNSPDLTTPAVSRFFQLGLEM</sequence>
<dbReference type="SMART" id="SM00356">
    <property type="entry name" value="ZnF_C3H1"/>
    <property type="match status" value="1"/>
</dbReference>
<dbReference type="GO" id="GO:0005886">
    <property type="term" value="C:plasma membrane"/>
    <property type="evidence" value="ECO:0007669"/>
    <property type="project" value="TreeGrafter"/>
</dbReference>
<feature type="zinc finger region" description="C3H1-type" evidence="9">
    <location>
        <begin position="347"/>
        <end position="375"/>
    </location>
</feature>
<feature type="transmembrane region" description="Helical" evidence="11">
    <location>
        <begin position="80"/>
        <end position="99"/>
    </location>
</feature>
<reference evidence="14 15" key="1">
    <citation type="submission" date="2020-05" db="EMBL/GenBank/DDBJ databases">
        <title>Identification and distribution of gene clusters putatively required for synthesis of sphingolipid metabolism inhibitors in phylogenetically diverse species of the filamentous fungus Fusarium.</title>
        <authorList>
            <person name="Kim H.-S."/>
            <person name="Busman M."/>
            <person name="Brown D.W."/>
            <person name="Divon H."/>
            <person name="Uhlig S."/>
            <person name="Proctor R.H."/>
        </authorList>
    </citation>
    <scope>NUCLEOTIDE SEQUENCE [LARGE SCALE GENOMIC DNA]</scope>
    <source>
        <strain evidence="14 15">NRRL 25311</strain>
    </source>
</reference>
<evidence type="ECO:0000256" key="8">
    <source>
        <dbReference type="ARBA" id="ARBA00023180"/>
    </source>
</evidence>
<dbReference type="Pfam" id="PF07690">
    <property type="entry name" value="MFS_1"/>
    <property type="match status" value="1"/>
</dbReference>
<keyword evidence="4 9" id="KW-0863">Zinc-finger</keyword>
<evidence type="ECO:0000256" key="5">
    <source>
        <dbReference type="ARBA" id="ARBA00022833"/>
    </source>
</evidence>
<dbReference type="PROSITE" id="PS50850">
    <property type="entry name" value="MFS"/>
    <property type="match status" value="1"/>
</dbReference>
<keyword evidence="8" id="KW-0325">Glycoprotein</keyword>
<dbReference type="PROSITE" id="PS50103">
    <property type="entry name" value="ZF_C3H1"/>
    <property type="match status" value="1"/>
</dbReference>
<keyword evidence="2 11" id="KW-0812">Transmembrane</keyword>
<evidence type="ECO:0000256" key="11">
    <source>
        <dbReference type="SAM" id="Phobius"/>
    </source>
</evidence>
<evidence type="ECO:0000313" key="14">
    <source>
        <dbReference type="EMBL" id="KAF5676848.1"/>
    </source>
</evidence>
<feature type="transmembrane region" description="Helical" evidence="11">
    <location>
        <begin position="105"/>
        <end position="126"/>
    </location>
</feature>
<feature type="transmembrane region" description="Helical" evidence="11">
    <location>
        <begin position="138"/>
        <end position="157"/>
    </location>
</feature>
<name>A0A8H5X0D6_9HYPO</name>
<dbReference type="AlphaFoldDB" id="A0A8H5X0D6"/>